<dbReference type="Proteomes" id="UP000271098">
    <property type="component" value="Unassembled WGS sequence"/>
</dbReference>
<reference evidence="3" key="1">
    <citation type="submission" date="2016-06" db="UniProtKB">
        <authorList>
            <consortium name="WormBaseParasite"/>
        </authorList>
    </citation>
    <scope>IDENTIFICATION</scope>
</reference>
<dbReference type="EMBL" id="UYRT01003593">
    <property type="protein sequence ID" value="VDK34007.1"/>
    <property type="molecule type" value="Genomic_DNA"/>
</dbReference>
<dbReference type="AlphaFoldDB" id="A0A183D113"/>
<gene>
    <name evidence="1" type="ORF">GPUH_LOCUS2404</name>
</gene>
<dbReference type="OrthoDB" id="242866at2759"/>
<proteinExistence type="predicted"/>
<evidence type="ECO:0000313" key="3">
    <source>
        <dbReference type="WBParaSite" id="GPUH_0000240901-mRNA-1"/>
    </source>
</evidence>
<reference evidence="1 2" key="2">
    <citation type="submission" date="2018-11" db="EMBL/GenBank/DDBJ databases">
        <authorList>
            <consortium name="Pathogen Informatics"/>
        </authorList>
    </citation>
    <scope>NUCLEOTIDE SEQUENCE [LARGE SCALE GENOMIC DNA]</scope>
</reference>
<accession>A0A183D113</accession>
<evidence type="ECO:0000313" key="2">
    <source>
        <dbReference type="Proteomes" id="UP000271098"/>
    </source>
</evidence>
<organism evidence="3">
    <name type="scientific">Gongylonema pulchrum</name>
    <dbReference type="NCBI Taxonomy" id="637853"/>
    <lineage>
        <taxon>Eukaryota</taxon>
        <taxon>Metazoa</taxon>
        <taxon>Ecdysozoa</taxon>
        <taxon>Nematoda</taxon>
        <taxon>Chromadorea</taxon>
        <taxon>Rhabditida</taxon>
        <taxon>Spirurina</taxon>
        <taxon>Spiruromorpha</taxon>
        <taxon>Spiruroidea</taxon>
        <taxon>Gongylonematidae</taxon>
        <taxon>Gongylonema</taxon>
    </lineage>
</organism>
<sequence>MIISAAAFTAAFIGMVFALVKVHRFYRGAGFSLDKARKEFSDGVMADRNVQQAASGAARAAASAAATHAMNQATQGGRY</sequence>
<keyword evidence="2" id="KW-1185">Reference proteome</keyword>
<protein>
    <submittedName>
        <fullName evidence="3">Secretory carrier membrane protein</fullName>
    </submittedName>
</protein>
<dbReference type="WBParaSite" id="GPUH_0000240901-mRNA-1">
    <property type="protein sequence ID" value="GPUH_0000240901-mRNA-1"/>
    <property type="gene ID" value="GPUH_0000240901"/>
</dbReference>
<evidence type="ECO:0000313" key="1">
    <source>
        <dbReference type="EMBL" id="VDK34007.1"/>
    </source>
</evidence>
<name>A0A183D113_9BILA</name>